<accession>A0A7C4HCE7</accession>
<name>A0A7C4HCE7_STAMA</name>
<sequence>MNLYPLFNNNILGIYIIPGVPVLYLKEFDAIVFSDLHLGFEESAARGFDYSYGKKTRTVGMFLPRVQLKRVIEVLNQVLEIIKPRRIIINGDLKHAFDKLLRQEREEIAKLIGFVKNNGVDEVVVIRGNHDNFLPIVLKKYNVSLYSSLEYVSGDYRLLITHGHLDIDPSKYAIIIIGHEHPSIKCFGSIKKPVFMKIPFDKNKYIICLPAVGPYHPGTSISIYNETYLSPIIRKYGDLSRTSIITWIETDDLYLEQTKDIESEPVTIKYFNIRSRRVVLIEFSSIEVALTICGSL</sequence>
<proteinExistence type="predicted"/>
<dbReference type="GO" id="GO:0016787">
    <property type="term" value="F:hydrolase activity"/>
    <property type="evidence" value="ECO:0007669"/>
    <property type="project" value="InterPro"/>
</dbReference>
<protein>
    <submittedName>
        <fullName evidence="2">Metallophosphoesterase</fullName>
    </submittedName>
</protein>
<dbReference type="CDD" id="cd07391">
    <property type="entry name" value="MPP_PF1019"/>
    <property type="match status" value="1"/>
</dbReference>
<dbReference type="SUPFAM" id="SSF56300">
    <property type="entry name" value="Metallo-dependent phosphatases"/>
    <property type="match status" value="1"/>
</dbReference>
<dbReference type="PANTHER" id="PTHR39323:SF1">
    <property type="entry name" value="BLR1149 PROTEIN"/>
    <property type="match status" value="1"/>
</dbReference>
<organism evidence="2">
    <name type="scientific">Staphylothermus marinus</name>
    <dbReference type="NCBI Taxonomy" id="2280"/>
    <lineage>
        <taxon>Archaea</taxon>
        <taxon>Thermoproteota</taxon>
        <taxon>Thermoprotei</taxon>
        <taxon>Desulfurococcales</taxon>
        <taxon>Desulfurococcaceae</taxon>
        <taxon>Staphylothermus</taxon>
    </lineage>
</organism>
<evidence type="ECO:0000259" key="1">
    <source>
        <dbReference type="Pfam" id="PF00149"/>
    </source>
</evidence>
<dbReference type="Pfam" id="PF00149">
    <property type="entry name" value="Metallophos"/>
    <property type="match status" value="1"/>
</dbReference>
<comment type="caution">
    <text evidence="2">The sequence shown here is derived from an EMBL/GenBank/DDBJ whole genome shotgun (WGS) entry which is preliminary data.</text>
</comment>
<dbReference type="InterPro" id="IPR004843">
    <property type="entry name" value="Calcineurin-like_PHP"/>
</dbReference>
<dbReference type="InterPro" id="IPR029052">
    <property type="entry name" value="Metallo-depent_PP-like"/>
</dbReference>
<dbReference type="PANTHER" id="PTHR39323">
    <property type="entry name" value="BLR1149 PROTEIN"/>
    <property type="match status" value="1"/>
</dbReference>
<dbReference type="Gene3D" id="3.60.21.10">
    <property type="match status" value="1"/>
</dbReference>
<gene>
    <name evidence="2" type="ORF">ENU14_06980</name>
</gene>
<dbReference type="EMBL" id="DTBJ01000057">
    <property type="protein sequence ID" value="HGM59309.1"/>
    <property type="molecule type" value="Genomic_DNA"/>
</dbReference>
<evidence type="ECO:0000313" key="2">
    <source>
        <dbReference type="EMBL" id="HGM59309.1"/>
    </source>
</evidence>
<feature type="domain" description="Calcineurin-like phosphoesterase" evidence="1">
    <location>
        <begin position="31"/>
        <end position="165"/>
    </location>
</feature>
<dbReference type="AlphaFoldDB" id="A0A7C4HCE7"/>
<reference evidence="2" key="1">
    <citation type="journal article" date="2020" name="mSystems">
        <title>Genome- and Community-Level Interaction Insights into Carbon Utilization and Element Cycling Functions of Hydrothermarchaeota in Hydrothermal Sediment.</title>
        <authorList>
            <person name="Zhou Z."/>
            <person name="Liu Y."/>
            <person name="Xu W."/>
            <person name="Pan J."/>
            <person name="Luo Z.H."/>
            <person name="Li M."/>
        </authorList>
    </citation>
    <scope>NUCLEOTIDE SEQUENCE [LARGE SCALE GENOMIC DNA]</scope>
    <source>
        <strain evidence="2">SpSt-642</strain>
    </source>
</reference>